<protein>
    <submittedName>
        <fullName evidence="2">Uncharacterized protein</fullName>
    </submittedName>
</protein>
<accession>V9DSN1</accession>
<dbReference type="EMBL" id="KB822697">
    <property type="protein sequence ID" value="ETI28967.1"/>
    <property type="molecule type" value="Genomic_DNA"/>
</dbReference>
<feature type="region of interest" description="Disordered" evidence="1">
    <location>
        <begin position="77"/>
        <end position="99"/>
    </location>
</feature>
<dbReference type="AlphaFoldDB" id="V9DSN1"/>
<dbReference type="HOGENOM" id="CLU_2320120_0_0_1"/>
<sequence length="99" mass="10974">MRKATTASRDGKSKLGHHPPISVLSSDTTHHSAAPALDPRRALEGRELNPGFRILKYQRSDNHRDVFLGARTRTGTRLTTQMRTTDCESTPSSYEAKAV</sequence>
<dbReference type="GeneID" id="19979912"/>
<proteinExistence type="predicted"/>
<reference evidence="2 3" key="1">
    <citation type="submission" date="2013-03" db="EMBL/GenBank/DDBJ databases">
        <title>The Genome Sequence of Cladophialophora carrionii CBS 160.54.</title>
        <authorList>
            <consortium name="The Broad Institute Genomics Platform"/>
            <person name="Cuomo C."/>
            <person name="de Hoog S."/>
            <person name="Gorbushina A."/>
            <person name="Walker B."/>
            <person name="Young S.K."/>
            <person name="Zeng Q."/>
            <person name="Gargeya S."/>
            <person name="Fitzgerald M."/>
            <person name="Haas B."/>
            <person name="Abouelleil A."/>
            <person name="Allen A.W."/>
            <person name="Alvarado L."/>
            <person name="Arachchi H.M."/>
            <person name="Berlin A.M."/>
            <person name="Chapman S.B."/>
            <person name="Gainer-Dewar J."/>
            <person name="Goldberg J."/>
            <person name="Griggs A."/>
            <person name="Gujja S."/>
            <person name="Hansen M."/>
            <person name="Howarth C."/>
            <person name="Imamovic A."/>
            <person name="Ireland A."/>
            <person name="Larimer J."/>
            <person name="McCowan C."/>
            <person name="Murphy C."/>
            <person name="Pearson M."/>
            <person name="Poon T.W."/>
            <person name="Priest M."/>
            <person name="Roberts A."/>
            <person name="Saif S."/>
            <person name="Shea T."/>
            <person name="Sisk P."/>
            <person name="Sykes S."/>
            <person name="Wortman J."/>
            <person name="Nusbaum C."/>
            <person name="Birren B."/>
        </authorList>
    </citation>
    <scope>NUCLEOTIDE SEQUENCE [LARGE SCALE GENOMIC DNA]</scope>
    <source>
        <strain evidence="2 3">CBS 160.54</strain>
    </source>
</reference>
<evidence type="ECO:0000313" key="2">
    <source>
        <dbReference type="EMBL" id="ETI28967.1"/>
    </source>
</evidence>
<dbReference type="Proteomes" id="UP000030678">
    <property type="component" value="Unassembled WGS sequence"/>
</dbReference>
<organism evidence="2 3">
    <name type="scientific">Cladophialophora carrionii CBS 160.54</name>
    <dbReference type="NCBI Taxonomy" id="1279043"/>
    <lineage>
        <taxon>Eukaryota</taxon>
        <taxon>Fungi</taxon>
        <taxon>Dikarya</taxon>
        <taxon>Ascomycota</taxon>
        <taxon>Pezizomycotina</taxon>
        <taxon>Eurotiomycetes</taxon>
        <taxon>Chaetothyriomycetidae</taxon>
        <taxon>Chaetothyriales</taxon>
        <taxon>Herpotrichiellaceae</taxon>
        <taxon>Cladophialophora</taxon>
    </lineage>
</organism>
<evidence type="ECO:0000256" key="1">
    <source>
        <dbReference type="SAM" id="MobiDB-lite"/>
    </source>
</evidence>
<evidence type="ECO:0000313" key="3">
    <source>
        <dbReference type="Proteomes" id="UP000030678"/>
    </source>
</evidence>
<gene>
    <name evidence="2" type="ORF">G647_01419</name>
</gene>
<name>V9DSN1_9EURO</name>
<dbReference type="VEuPathDB" id="FungiDB:G647_01419"/>
<feature type="region of interest" description="Disordered" evidence="1">
    <location>
        <begin position="1"/>
        <end position="44"/>
    </location>
</feature>
<dbReference type="RefSeq" id="XP_008723041.1">
    <property type="nucleotide sequence ID" value="XM_008724819.1"/>
</dbReference>